<evidence type="ECO:0000313" key="2">
    <source>
        <dbReference type="WBParaSite" id="TMUE_1000004303.1"/>
    </source>
</evidence>
<sequence>MREVPVDWMLRNHMTVGGRGLTVETDKSEFSKRKQPWLDLPIPMGLRCVDKSNQFRVLSSRIAFSRDCLASFKVLFITIEWNLYATLFLLPEVPLSYVCRGTFTCGTSVADIDIIGDVISGILVPALAEQLLGL</sequence>
<dbReference type="Proteomes" id="UP000046395">
    <property type="component" value="Unassembled WGS sequence"/>
</dbReference>
<organism evidence="1 2">
    <name type="scientific">Trichuris muris</name>
    <name type="common">Mouse whipworm</name>
    <dbReference type="NCBI Taxonomy" id="70415"/>
    <lineage>
        <taxon>Eukaryota</taxon>
        <taxon>Metazoa</taxon>
        <taxon>Ecdysozoa</taxon>
        <taxon>Nematoda</taxon>
        <taxon>Enoplea</taxon>
        <taxon>Dorylaimia</taxon>
        <taxon>Trichinellida</taxon>
        <taxon>Trichuridae</taxon>
        <taxon>Trichuris</taxon>
    </lineage>
</organism>
<reference evidence="2" key="1">
    <citation type="submission" date="2019-12" db="UniProtKB">
        <authorList>
            <consortium name="WormBaseParasite"/>
        </authorList>
    </citation>
    <scope>IDENTIFICATION</scope>
</reference>
<name>A0A5S6QAS8_TRIMR</name>
<keyword evidence="1" id="KW-1185">Reference proteome</keyword>
<accession>A0A5S6QAS8</accession>
<dbReference type="WBParaSite" id="TMUE_1000004303.1">
    <property type="protein sequence ID" value="TMUE_1000004303.1"/>
    <property type="gene ID" value="WBGene00294767"/>
</dbReference>
<proteinExistence type="predicted"/>
<protein>
    <submittedName>
        <fullName evidence="2">Uncharacterized protein</fullName>
    </submittedName>
</protein>
<dbReference type="AlphaFoldDB" id="A0A5S6QAS8"/>
<evidence type="ECO:0000313" key="1">
    <source>
        <dbReference type="Proteomes" id="UP000046395"/>
    </source>
</evidence>